<evidence type="ECO:0000259" key="1">
    <source>
        <dbReference type="SMART" id="SM00829"/>
    </source>
</evidence>
<dbReference type="SMART" id="SM00829">
    <property type="entry name" value="PKS_ER"/>
    <property type="match status" value="1"/>
</dbReference>
<feature type="domain" description="Enoyl reductase (ER)" evidence="1">
    <location>
        <begin position="14"/>
        <end position="332"/>
    </location>
</feature>
<evidence type="ECO:0000313" key="2">
    <source>
        <dbReference type="EMBL" id="KAK0392284.1"/>
    </source>
</evidence>
<dbReference type="GO" id="GO:0005739">
    <property type="term" value="C:mitochondrion"/>
    <property type="evidence" value="ECO:0007669"/>
    <property type="project" value="TreeGrafter"/>
</dbReference>
<dbReference type="Gene3D" id="3.90.180.10">
    <property type="entry name" value="Medium-chain alcohol dehydrogenases, catalytic domain"/>
    <property type="match status" value="1"/>
</dbReference>
<name>A0AA39LCU4_SARSR</name>
<dbReference type="Pfam" id="PF08240">
    <property type="entry name" value="ADH_N"/>
    <property type="match status" value="1"/>
</dbReference>
<dbReference type="AlphaFoldDB" id="A0AA39LCU4"/>
<dbReference type="InterPro" id="IPR036291">
    <property type="entry name" value="NAD(P)-bd_dom_sf"/>
</dbReference>
<dbReference type="Proteomes" id="UP001175261">
    <property type="component" value="Unassembled WGS sequence"/>
</dbReference>
<evidence type="ECO:0000313" key="3">
    <source>
        <dbReference type="Proteomes" id="UP001175261"/>
    </source>
</evidence>
<dbReference type="Gene3D" id="3.40.50.720">
    <property type="entry name" value="NAD(P)-binding Rossmann-like Domain"/>
    <property type="match status" value="1"/>
</dbReference>
<dbReference type="InterPro" id="IPR013154">
    <property type="entry name" value="ADH-like_N"/>
</dbReference>
<dbReference type="GO" id="GO:0016491">
    <property type="term" value="F:oxidoreductase activity"/>
    <property type="evidence" value="ECO:0007669"/>
    <property type="project" value="InterPro"/>
</dbReference>
<comment type="caution">
    <text evidence="2">The sequence shown here is derived from an EMBL/GenBank/DDBJ whole genome shotgun (WGS) entry which is preliminary data.</text>
</comment>
<dbReference type="Pfam" id="PF13602">
    <property type="entry name" value="ADH_zinc_N_2"/>
    <property type="match status" value="1"/>
</dbReference>
<accession>A0AA39LCU4</accession>
<dbReference type="EMBL" id="JAPDFR010000001">
    <property type="protein sequence ID" value="KAK0392284.1"/>
    <property type="molecule type" value="Genomic_DNA"/>
</dbReference>
<dbReference type="SUPFAM" id="SSF51735">
    <property type="entry name" value="NAD(P)-binding Rossmann-fold domains"/>
    <property type="match status" value="1"/>
</dbReference>
<protein>
    <recommendedName>
        <fullName evidence="1">Enoyl reductase (ER) domain-containing protein</fullName>
    </recommendedName>
</protein>
<gene>
    <name evidence="2" type="ORF">NLU13_1780</name>
</gene>
<sequence length="335" mass="36075">MGSEINAWTYGPGGYPAGLKQVKINLNAAPLRPTEVLVRVKAAALNPVDVQLMNYPLLPSIPSFLVPVKGVGEDFAGVVEQAGGECGFKPGDQVLGIIFPFPNGTFQEMVRLDTAKSDNAIVRKPRDWSWEQAAALPLAWLTACTVVQKVEPYVGQGGHVAILGGSSATGLYAVYLASQRGWKVSATCSAAKAELVRGMGADETIDYRTCSVADELAKASPDAIIDCVGGTECIGLAERYVTIVGDKTSRVSLGGSATYLFYPQMVWRSLKGLLGLGPSYICVNFKIYRPWLQELLSLPKEKIIIDSVYSFDEVREAYARLNTGRTQGKVVVSME</sequence>
<proteinExistence type="predicted"/>
<dbReference type="PANTHER" id="PTHR11695">
    <property type="entry name" value="ALCOHOL DEHYDROGENASE RELATED"/>
    <property type="match status" value="1"/>
</dbReference>
<dbReference type="CDD" id="cd08267">
    <property type="entry name" value="MDR1"/>
    <property type="match status" value="1"/>
</dbReference>
<dbReference type="SUPFAM" id="SSF50129">
    <property type="entry name" value="GroES-like"/>
    <property type="match status" value="1"/>
</dbReference>
<dbReference type="InterPro" id="IPR020843">
    <property type="entry name" value="ER"/>
</dbReference>
<reference evidence="2" key="1">
    <citation type="submission" date="2022-10" db="EMBL/GenBank/DDBJ databases">
        <title>Determination and structural analysis of whole genome sequence of Sarocladium strictum F4-1.</title>
        <authorList>
            <person name="Hu L."/>
            <person name="Jiang Y."/>
        </authorList>
    </citation>
    <scope>NUCLEOTIDE SEQUENCE</scope>
    <source>
        <strain evidence="2">F4-1</strain>
    </source>
</reference>
<dbReference type="InterPro" id="IPR011032">
    <property type="entry name" value="GroES-like_sf"/>
</dbReference>
<dbReference type="InterPro" id="IPR050700">
    <property type="entry name" value="YIM1/Zinc_Alcohol_DH_Fams"/>
</dbReference>
<dbReference type="PANTHER" id="PTHR11695:SF294">
    <property type="entry name" value="RETICULON-4-INTERACTING PROTEIN 1, MITOCHONDRIAL"/>
    <property type="match status" value="1"/>
</dbReference>
<organism evidence="2 3">
    <name type="scientific">Sarocladium strictum</name>
    <name type="common">Black bundle disease fungus</name>
    <name type="synonym">Acremonium strictum</name>
    <dbReference type="NCBI Taxonomy" id="5046"/>
    <lineage>
        <taxon>Eukaryota</taxon>
        <taxon>Fungi</taxon>
        <taxon>Dikarya</taxon>
        <taxon>Ascomycota</taxon>
        <taxon>Pezizomycotina</taxon>
        <taxon>Sordariomycetes</taxon>
        <taxon>Hypocreomycetidae</taxon>
        <taxon>Hypocreales</taxon>
        <taxon>Sarocladiaceae</taxon>
        <taxon>Sarocladium</taxon>
    </lineage>
</organism>
<keyword evidence="3" id="KW-1185">Reference proteome</keyword>